<dbReference type="PANTHER" id="PTHR22854:SF2">
    <property type="entry name" value="INDOLE-3-GLYCEROL-PHOSPHATE SYNTHASE"/>
    <property type="match status" value="1"/>
</dbReference>
<accession>A0A382JET2</accession>
<dbReference type="EMBL" id="UINC01074021">
    <property type="protein sequence ID" value="SVC10834.1"/>
    <property type="molecule type" value="Genomic_DNA"/>
</dbReference>
<evidence type="ECO:0000256" key="5">
    <source>
        <dbReference type="ARBA" id="ARBA00022793"/>
    </source>
</evidence>
<dbReference type="EC" id="4.1.1.48" evidence="3"/>
<dbReference type="NCBIfam" id="NF001377">
    <property type="entry name" value="PRK00278.2-4"/>
    <property type="match status" value="1"/>
</dbReference>
<evidence type="ECO:0000256" key="4">
    <source>
        <dbReference type="ARBA" id="ARBA00022605"/>
    </source>
</evidence>
<dbReference type="AlphaFoldDB" id="A0A382JET2"/>
<keyword evidence="6" id="KW-0822">Tryptophan biosynthesis</keyword>
<dbReference type="InterPro" id="IPR045186">
    <property type="entry name" value="Indole-3-glycerol_P_synth"/>
</dbReference>
<evidence type="ECO:0000256" key="6">
    <source>
        <dbReference type="ARBA" id="ARBA00022822"/>
    </source>
</evidence>
<evidence type="ECO:0000259" key="9">
    <source>
        <dbReference type="Pfam" id="PF00218"/>
    </source>
</evidence>
<evidence type="ECO:0000256" key="3">
    <source>
        <dbReference type="ARBA" id="ARBA00012362"/>
    </source>
</evidence>
<reference evidence="10" key="1">
    <citation type="submission" date="2018-05" db="EMBL/GenBank/DDBJ databases">
        <authorList>
            <person name="Lanie J.A."/>
            <person name="Ng W.-L."/>
            <person name="Kazmierczak K.M."/>
            <person name="Andrzejewski T.M."/>
            <person name="Davidsen T.M."/>
            <person name="Wayne K.J."/>
            <person name="Tettelin H."/>
            <person name="Glass J.I."/>
            <person name="Rusch D."/>
            <person name="Podicherti R."/>
            <person name="Tsui H.-C.T."/>
            <person name="Winkler M.E."/>
        </authorList>
    </citation>
    <scope>NUCLEOTIDE SEQUENCE</scope>
</reference>
<name>A0A382JET2_9ZZZZ</name>
<feature type="domain" description="Indole-3-glycerol phosphate synthase" evidence="9">
    <location>
        <begin position="1"/>
        <end position="201"/>
    </location>
</feature>
<organism evidence="10">
    <name type="scientific">marine metagenome</name>
    <dbReference type="NCBI Taxonomy" id="408172"/>
    <lineage>
        <taxon>unclassified sequences</taxon>
        <taxon>metagenomes</taxon>
        <taxon>ecological metagenomes</taxon>
    </lineage>
</organism>
<dbReference type="Pfam" id="PF00218">
    <property type="entry name" value="IGPS"/>
    <property type="match status" value="1"/>
</dbReference>
<evidence type="ECO:0000256" key="2">
    <source>
        <dbReference type="ARBA" id="ARBA00004696"/>
    </source>
</evidence>
<dbReference type="UniPathway" id="UPA00035">
    <property type="reaction ID" value="UER00043"/>
</dbReference>
<evidence type="ECO:0000256" key="8">
    <source>
        <dbReference type="ARBA" id="ARBA00023239"/>
    </source>
</evidence>
<dbReference type="InterPro" id="IPR011060">
    <property type="entry name" value="RibuloseP-bd_barrel"/>
</dbReference>
<dbReference type="InterPro" id="IPR013798">
    <property type="entry name" value="Indole-3-glycerol_P_synth_dom"/>
</dbReference>
<dbReference type="SUPFAM" id="SSF51366">
    <property type="entry name" value="Ribulose-phoshate binding barrel"/>
    <property type="match status" value="1"/>
</dbReference>
<dbReference type="PANTHER" id="PTHR22854">
    <property type="entry name" value="TRYPTOPHAN BIOSYNTHESIS PROTEIN"/>
    <property type="match status" value="1"/>
</dbReference>
<gene>
    <name evidence="10" type="ORF">METZ01_LOCUS263688</name>
</gene>
<proteinExistence type="predicted"/>
<evidence type="ECO:0000256" key="1">
    <source>
        <dbReference type="ARBA" id="ARBA00001633"/>
    </source>
</evidence>
<sequence>MKKASPSKGIIRENYDPLILAKSYQDFGATCLSVLTNKEYFQGSLDHITQVKEVVQLPVLRKDFIVDKYQIYESLYRGADCILLIVAALSRRQLKEYYQLAIELGLDVLVEVHTHLELEQALEIEPTILGINNRNLETFEINLETTKNLVKEIPDNILIISESGIKTKEDINRITSYGVNTFLVGEALMRNNNPGKKLKNLFYS</sequence>
<dbReference type="FunFam" id="3.20.20.70:FF:000024">
    <property type="entry name" value="Indole-3-glycerol phosphate synthase"/>
    <property type="match status" value="1"/>
</dbReference>
<keyword evidence="4" id="KW-0028">Amino-acid biosynthesis</keyword>
<protein>
    <recommendedName>
        <fullName evidence="3">indole-3-glycerol-phosphate synthase</fullName>
        <ecNumber evidence="3">4.1.1.48</ecNumber>
    </recommendedName>
</protein>
<keyword evidence="7" id="KW-0057">Aromatic amino acid biosynthesis</keyword>
<keyword evidence="8" id="KW-0456">Lyase</keyword>
<comment type="catalytic activity">
    <reaction evidence="1">
        <text>1-(2-carboxyphenylamino)-1-deoxy-D-ribulose 5-phosphate + H(+) = (1S,2R)-1-C-(indol-3-yl)glycerol 3-phosphate + CO2 + H2O</text>
        <dbReference type="Rhea" id="RHEA:23476"/>
        <dbReference type="ChEBI" id="CHEBI:15377"/>
        <dbReference type="ChEBI" id="CHEBI:15378"/>
        <dbReference type="ChEBI" id="CHEBI:16526"/>
        <dbReference type="ChEBI" id="CHEBI:58613"/>
        <dbReference type="ChEBI" id="CHEBI:58866"/>
        <dbReference type="EC" id="4.1.1.48"/>
    </reaction>
</comment>
<dbReference type="InterPro" id="IPR013785">
    <property type="entry name" value="Aldolase_TIM"/>
</dbReference>
<dbReference type="GO" id="GO:0000162">
    <property type="term" value="P:L-tryptophan biosynthetic process"/>
    <property type="evidence" value="ECO:0007669"/>
    <property type="project" value="UniProtKB-UniPathway"/>
</dbReference>
<comment type="pathway">
    <text evidence="2">Amino-acid biosynthesis; L-tryptophan biosynthesis; L-tryptophan from chorismate: step 4/5.</text>
</comment>
<evidence type="ECO:0000313" key="10">
    <source>
        <dbReference type="EMBL" id="SVC10834.1"/>
    </source>
</evidence>
<dbReference type="GO" id="GO:0004640">
    <property type="term" value="F:phosphoribosylanthranilate isomerase activity"/>
    <property type="evidence" value="ECO:0007669"/>
    <property type="project" value="TreeGrafter"/>
</dbReference>
<dbReference type="Gene3D" id="3.20.20.70">
    <property type="entry name" value="Aldolase class I"/>
    <property type="match status" value="1"/>
</dbReference>
<keyword evidence="5" id="KW-0210">Decarboxylase</keyword>
<dbReference type="CDD" id="cd00331">
    <property type="entry name" value="IGPS"/>
    <property type="match status" value="1"/>
</dbReference>
<dbReference type="GO" id="GO:0004425">
    <property type="term" value="F:indole-3-glycerol-phosphate synthase activity"/>
    <property type="evidence" value="ECO:0007669"/>
    <property type="project" value="UniProtKB-EC"/>
</dbReference>
<evidence type="ECO:0000256" key="7">
    <source>
        <dbReference type="ARBA" id="ARBA00023141"/>
    </source>
</evidence>